<sequence length="411" mass="43838">MGTKNPMNGNEDVTAVTPEQNSADSTATVDSVNEGQVVVDTPIGPVIMQGEATSNAPVEPTPQTPTEPATPAVEQPASAAAEPVQPAASEPVTPVEPVQPTPANGGNGSVPPADNQPPVGGQQPGMGMNNQPPKKSKAPLFIILGVVGAIILAAIVGVVLFLSMARTEINPFDYADFEIVGVSGGASVDEEINNYTDDKNINELMDALYFSIDNDYNLKNGDVVTITVDPEDPAFDQFGFTPTQTTLTISVEDLAEIPATWEDVPEKDKIMAFSDEPINDLKEEATKHFKNLGQSQFGEDIDLTVDTKLVAVAYKPGNESLCNPNQVNSLLENCGTAVMLYDYKMSVPSPYYITGSDSGSIVVSVTGITAKDGKLQDGYDEYINYSLKTYPDNLDAAKKYLEEKGYVIVYQ</sequence>
<feature type="region of interest" description="Disordered" evidence="1">
    <location>
        <begin position="1"/>
        <end position="132"/>
    </location>
</feature>
<evidence type="ECO:0000313" key="3">
    <source>
        <dbReference type="EMBL" id="TLG76759.1"/>
    </source>
</evidence>
<proteinExistence type="predicted"/>
<comment type="caution">
    <text evidence="3">The sequence shown here is derived from an EMBL/GenBank/DDBJ whole genome shotgun (WGS) entry which is preliminary data.</text>
</comment>
<gene>
    <name evidence="3" type="ORF">FEZ08_03850</name>
</gene>
<keyword evidence="2" id="KW-0472">Membrane</keyword>
<feature type="compositionally biased region" description="Low complexity" evidence="1">
    <location>
        <begin position="116"/>
        <end position="132"/>
    </location>
</feature>
<protein>
    <submittedName>
        <fullName evidence="3">Uncharacterized protein</fullName>
    </submittedName>
</protein>
<evidence type="ECO:0000256" key="1">
    <source>
        <dbReference type="SAM" id="MobiDB-lite"/>
    </source>
</evidence>
<feature type="compositionally biased region" description="Polar residues" evidence="1">
    <location>
        <begin position="17"/>
        <end position="34"/>
    </location>
</feature>
<dbReference type="EMBL" id="VBWP01000002">
    <property type="protein sequence ID" value="TLG76759.1"/>
    <property type="molecule type" value="Genomic_DNA"/>
</dbReference>
<evidence type="ECO:0000313" key="4">
    <source>
        <dbReference type="Proteomes" id="UP000306912"/>
    </source>
</evidence>
<keyword evidence="4" id="KW-1185">Reference proteome</keyword>
<dbReference type="Proteomes" id="UP000306912">
    <property type="component" value="Unassembled WGS sequence"/>
</dbReference>
<accession>A0A5R8QFE5</accession>
<evidence type="ECO:0000256" key="2">
    <source>
        <dbReference type="SAM" id="Phobius"/>
    </source>
</evidence>
<dbReference type="InParanoid" id="A0A5R8QFE5"/>
<reference evidence="3 4" key="1">
    <citation type="submission" date="2019-05" db="EMBL/GenBank/DDBJ databases">
        <title>Culicoidintestinum kansasii gen. nov., sp. nov. from the gastrointestinal tract of the biting midge, Culicoides sonorensis.</title>
        <authorList>
            <person name="Neupane S."/>
            <person name="Ghosh A."/>
            <person name="Gunther S."/>
            <person name="Martin K."/>
            <person name="Zurek L."/>
        </authorList>
    </citation>
    <scope>NUCLEOTIDE SEQUENCE [LARGE SCALE GENOMIC DNA]</scope>
    <source>
        <strain evidence="3 4">CS-1</strain>
    </source>
</reference>
<feature type="compositionally biased region" description="Low complexity" evidence="1">
    <location>
        <begin position="66"/>
        <end position="102"/>
    </location>
</feature>
<dbReference type="AlphaFoldDB" id="A0A5R8QFE5"/>
<keyword evidence="2" id="KW-0812">Transmembrane</keyword>
<dbReference type="OrthoDB" id="1819953at2"/>
<keyword evidence="2" id="KW-1133">Transmembrane helix</keyword>
<organism evidence="3 4">
    <name type="scientific">Culicoidibacter larvae</name>
    <dbReference type="NCBI Taxonomy" id="2579976"/>
    <lineage>
        <taxon>Bacteria</taxon>
        <taxon>Bacillati</taxon>
        <taxon>Bacillota</taxon>
        <taxon>Culicoidibacteria</taxon>
        <taxon>Culicoidibacterales</taxon>
        <taxon>Culicoidibacteraceae</taxon>
        <taxon>Culicoidibacter</taxon>
    </lineage>
</organism>
<feature type="transmembrane region" description="Helical" evidence="2">
    <location>
        <begin position="138"/>
        <end position="162"/>
    </location>
</feature>
<name>A0A5R8QFE5_9FIRM</name>
<dbReference type="RefSeq" id="WP_138190396.1">
    <property type="nucleotide sequence ID" value="NZ_VBWP01000002.1"/>
</dbReference>